<evidence type="ECO:0008006" key="4">
    <source>
        <dbReference type="Google" id="ProtNLM"/>
    </source>
</evidence>
<feature type="chain" id="PRO_5045747284" description="DUF5050 domain-containing protein" evidence="1">
    <location>
        <begin position="25"/>
        <end position="445"/>
    </location>
</feature>
<dbReference type="PROSITE" id="PS51257">
    <property type="entry name" value="PROKAR_LIPOPROTEIN"/>
    <property type="match status" value="1"/>
</dbReference>
<reference evidence="3" key="1">
    <citation type="journal article" date="2019" name="Int. J. Syst. Evol. Microbiol.">
        <title>The Global Catalogue of Microorganisms (GCM) 10K type strain sequencing project: providing services to taxonomists for standard genome sequencing and annotation.</title>
        <authorList>
            <consortium name="The Broad Institute Genomics Platform"/>
            <consortium name="The Broad Institute Genome Sequencing Center for Infectious Disease"/>
            <person name="Wu L."/>
            <person name="Ma J."/>
        </authorList>
    </citation>
    <scope>NUCLEOTIDE SEQUENCE [LARGE SCALE GENOMIC DNA]</scope>
    <source>
        <strain evidence="3">CGMCC 1.16060</strain>
    </source>
</reference>
<comment type="caution">
    <text evidence="2">The sequence shown here is derived from an EMBL/GenBank/DDBJ whole genome shotgun (WGS) entry which is preliminary data.</text>
</comment>
<keyword evidence="1" id="KW-0732">Signal</keyword>
<name>A0ABQ1UPQ2_9FLAO</name>
<feature type="signal peptide" evidence="1">
    <location>
        <begin position="1"/>
        <end position="24"/>
    </location>
</feature>
<evidence type="ECO:0000313" key="3">
    <source>
        <dbReference type="Proteomes" id="UP000655016"/>
    </source>
</evidence>
<gene>
    <name evidence="2" type="ORF">GCM10011518_36070</name>
</gene>
<dbReference type="RefSeq" id="WP_163395835.1">
    <property type="nucleotide sequence ID" value="NZ_BMKP01000009.1"/>
</dbReference>
<proteinExistence type="predicted"/>
<organism evidence="2 3">
    <name type="scientific">Flavobacterium limi</name>
    <dbReference type="NCBI Taxonomy" id="2045105"/>
    <lineage>
        <taxon>Bacteria</taxon>
        <taxon>Pseudomonadati</taxon>
        <taxon>Bacteroidota</taxon>
        <taxon>Flavobacteriia</taxon>
        <taxon>Flavobacteriales</taxon>
        <taxon>Flavobacteriaceae</taxon>
        <taxon>Flavobacterium</taxon>
    </lineage>
</organism>
<dbReference type="SUPFAM" id="SSF63825">
    <property type="entry name" value="YWTD domain"/>
    <property type="match status" value="1"/>
</dbReference>
<keyword evidence="3" id="KW-1185">Reference proteome</keyword>
<sequence length="445" mass="51052">MDYTKYKYLLIILFAILFSCSESDDSNTLPLAITVSKFETSYNQVKINWELSRPKGVIIQELTIQRQAKNSENEFVPFEKIANLPSNETAFVDNEVPYNSEVSYKIVITYADERISPAKIAVLESENKIFSRDIVKFDRVPFQVLKEPNQTDVFHILDKESTGFLKKYNSVQNKLTDTKAFKDGSLLNNKFQIVNNNEIFLADTKGVIYKINNNNYQTIATYSCKITDRLNAFSVLGNIIYYQDKDTWCYYDINTGININTGWGSNADYLEPYNSTKLFALYCYNGNNGLNIFEFTSGTCTSSSCSRTSYNHSNTLLQANSIDANIFAWNTSKSKIITSINGCIFNINDFKIEKRLYDITGKHYFQFAFDNQDNLYATVQGEKTIHKFNPNYDLIEIIKTKLYPFYPMVTSNGLKVIGGYEPASYWSFGYGYSFDLNIKCAIETF</sequence>
<protein>
    <recommendedName>
        <fullName evidence="4">DUF5050 domain-containing protein</fullName>
    </recommendedName>
</protein>
<dbReference type="Proteomes" id="UP000655016">
    <property type="component" value="Unassembled WGS sequence"/>
</dbReference>
<evidence type="ECO:0000313" key="2">
    <source>
        <dbReference type="EMBL" id="GGF23531.1"/>
    </source>
</evidence>
<evidence type="ECO:0000256" key="1">
    <source>
        <dbReference type="SAM" id="SignalP"/>
    </source>
</evidence>
<dbReference type="EMBL" id="BMKP01000009">
    <property type="protein sequence ID" value="GGF23531.1"/>
    <property type="molecule type" value="Genomic_DNA"/>
</dbReference>
<accession>A0ABQ1UPQ2</accession>